<sequence>MPERGPPRPRREYARQGHPRLPGTAQGNFDHDSGDLCTVHYQDYQWCELGFHFGASGYPPASHCHPEY</sequence>
<evidence type="ECO:0000256" key="1">
    <source>
        <dbReference type="SAM" id="MobiDB-lite"/>
    </source>
</evidence>
<reference evidence="2" key="1">
    <citation type="submission" date="2020-05" db="EMBL/GenBank/DDBJ databases">
        <title>WGS assembly of Panicum virgatum.</title>
        <authorList>
            <person name="Lovell J.T."/>
            <person name="Jenkins J."/>
            <person name="Shu S."/>
            <person name="Juenger T.E."/>
            <person name="Schmutz J."/>
        </authorList>
    </citation>
    <scope>NUCLEOTIDE SEQUENCE</scope>
    <source>
        <strain evidence="2">AP13</strain>
    </source>
</reference>
<dbReference type="EMBL" id="CM029043">
    <property type="protein sequence ID" value="KAG2611254.1"/>
    <property type="molecule type" value="Genomic_DNA"/>
</dbReference>
<name>A0A8T0TQY7_PANVG</name>
<dbReference type="Proteomes" id="UP000823388">
    <property type="component" value="Chromosome 4K"/>
</dbReference>
<feature type="compositionally biased region" description="Basic and acidic residues" evidence="1">
    <location>
        <begin position="1"/>
        <end position="15"/>
    </location>
</feature>
<organism evidence="2 3">
    <name type="scientific">Panicum virgatum</name>
    <name type="common">Blackwell switchgrass</name>
    <dbReference type="NCBI Taxonomy" id="38727"/>
    <lineage>
        <taxon>Eukaryota</taxon>
        <taxon>Viridiplantae</taxon>
        <taxon>Streptophyta</taxon>
        <taxon>Embryophyta</taxon>
        <taxon>Tracheophyta</taxon>
        <taxon>Spermatophyta</taxon>
        <taxon>Magnoliopsida</taxon>
        <taxon>Liliopsida</taxon>
        <taxon>Poales</taxon>
        <taxon>Poaceae</taxon>
        <taxon>PACMAD clade</taxon>
        <taxon>Panicoideae</taxon>
        <taxon>Panicodae</taxon>
        <taxon>Paniceae</taxon>
        <taxon>Panicinae</taxon>
        <taxon>Panicum</taxon>
        <taxon>Panicum sect. Hiantes</taxon>
    </lineage>
</organism>
<proteinExistence type="predicted"/>
<protein>
    <submittedName>
        <fullName evidence="2">Uncharacterized protein</fullName>
    </submittedName>
</protein>
<comment type="caution">
    <text evidence="2">The sequence shown here is derived from an EMBL/GenBank/DDBJ whole genome shotgun (WGS) entry which is preliminary data.</text>
</comment>
<accession>A0A8T0TQY7</accession>
<evidence type="ECO:0000313" key="2">
    <source>
        <dbReference type="EMBL" id="KAG2611254.1"/>
    </source>
</evidence>
<dbReference type="AlphaFoldDB" id="A0A8T0TQY7"/>
<keyword evidence="3" id="KW-1185">Reference proteome</keyword>
<feature type="region of interest" description="Disordered" evidence="1">
    <location>
        <begin position="1"/>
        <end position="29"/>
    </location>
</feature>
<evidence type="ECO:0000313" key="3">
    <source>
        <dbReference type="Proteomes" id="UP000823388"/>
    </source>
</evidence>
<gene>
    <name evidence="2" type="ORF">PVAP13_4KG133005</name>
</gene>